<dbReference type="Proteomes" id="UP000315439">
    <property type="component" value="Unassembled WGS sequence"/>
</dbReference>
<name>A0A545UI85_9GAMM</name>
<proteinExistence type="predicted"/>
<evidence type="ECO:0000313" key="5">
    <source>
        <dbReference type="Proteomes" id="UP000315439"/>
    </source>
</evidence>
<dbReference type="InterPro" id="IPR050832">
    <property type="entry name" value="Bact_Acetyltransf"/>
</dbReference>
<keyword evidence="2" id="KW-0012">Acyltransferase</keyword>
<organism evidence="4 5">
    <name type="scientific">Aliikangiella coralliicola</name>
    <dbReference type="NCBI Taxonomy" id="2592383"/>
    <lineage>
        <taxon>Bacteria</taxon>
        <taxon>Pseudomonadati</taxon>
        <taxon>Pseudomonadota</taxon>
        <taxon>Gammaproteobacteria</taxon>
        <taxon>Oceanospirillales</taxon>
        <taxon>Pleioneaceae</taxon>
        <taxon>Aliikangiella</taxon>
    </lineage>
</organism>
<sequence>MKVRRATIQDLDSLVTFTAQEAEQAEGSIRAPETLRRGIKAALEDPDKGIYWVLVDASDSPVGSISAITEWSDWNAGYYWWIQSLFITPACRGRGLINHLLDAVKQEMSRQGGLELRLYVHKDNHAAIRAYEKVQFELSNYLIMIDKS</sequence>
<evidence type="ECO:0000313" key="4">
    <source>
        <dbReference type="EMBL" id="TQV89175.1"/>
    </source>
</evidence>
<evidence type="ECO:0000259" key="3">
    <source>
        <dbReference type="PROSITE" id="PS51186"/>
    </source>
</evidence>
<dbReference type="CDD" id="cd04301">
    <property type="entry name" value="NAT_SF"/>
    <property type="match status" value="1"/>
</dbReference>
<dbReference type="AlphaFoldDB" id="A0A545UI85"/>
<protein>
    <submittedName>
        <fullName evidence="4">GNAT family N-acetyltransferase</fullName>
    </submittedName>
</protein>
<dbReference type="Gene3D" id="3.40.630.30">
    <property type="match status" value="1"/>
</dbReference>
<dbReference type="Pfam" id="PF00583">
    <property type="entry name" value="Acetyltransf_1"/>
    <property type="match status" value="1"/>
</dbReference>
<dbReference type="RefSeq" id="WP_142892025.1">
    <property type="nucleotide sequence ID" value="NZ_ML660161.1"/>
</dbReference>
<dbReference type="PANTHER" id="PTHR43877">
    <property type="entry name" value="AMINOALKYLPHOSPHONATE N-ACETYLTRANSFERASE-RELATED-RELATED"/>
    <property type="match status" value="1"/>
</dbReference>
<dbReference type="InterPro" id="IPR000182">
    <property type="entry name" value="GNAT_dom"/>
</dbReference>
<dbReference type="PROSITE" id="PS51186">
    <property type="entry name" value="GNAT"/>
    <property type="match status" value="1"/>
</dbReference>
<keyword evidence="5" id="KW-1185">Reference proteome</keyword>
<accession>A0A545UI85</accession>
<keyword evidence="1 4" id="KW-0808">Transferase</keyword>
<dbReference type="GO" id="GO:0016747">
    <property type="term" value="F:acyltransferase activity, transferring groups other than amino-acyl groups"/>
    <property type="evidence" value="ECO:0007669"/>
    <property type="project" value="InterPro"/>
</dbReference>
<gene>
    <name evidence="4" type="ORF">FLL46_03330</name>
</gene>
<dbReference type="EMBL" id="VIKS01000002">
    <property type="protein sequence ID" value="TQV89175.1"/>
    <property type="molecule type" value="Genomic_DNA"/>
</dbReference>
<evidence type="ECO:0000256" key="1">
    <source>
        <dbReference type="ARBA" id="ARBA00022679"/>
    </source>
</evidence>
<evidence type="ECO:0000256" key="2">
    <source>
        <dbReference type="ARBA" id="ARBA00023315"/>
    </source>
</evidence>
<feature type="domain" description="N-acetyltransferase" evidence="3">
    <location>
        <begin position="1"/>
        <end position="148"/>
    </location>
</feature>
<dbReference type="SUPFAM" id="SSF55729">
    <property type="entry name" value="Acyl-CoA N-acyltransferases (Nat)"/>
    <property type="match status" value="1"/>
</dbReference>
<dbReference type="InterPro" id="IPR016181">
    <property type="entry name" value="Acyl_CoA_acyltransferase"/>
</dbReference>
<dbReference type="PANTHER" id="PTHR43877:SF2">
    <property type="entry name" value="AMINOALKYLPHOSPHONATE N-ACETYLTRANSFERASE-RELATED"/>
    <property type="match status" value="1"/>
</dbReference>
<dbReference type="OrthoDB" id="27442at2"/>
<comment type="caution">
    <text evidence="4">The sequence shown here is derived from an EMBL/GenBank/DDBJ whole genome shotgun (WGS) entry which is preliminary data.</text>
</comment>
<reference evidence="4 5" key="1">
    <citation type="submission" date="2019-07" db="EMBL/GenBank/DDBJ databases">
        <title>Draft genome for Aliikangiella sp. M105.</title>
        <authorList>
            <person name="Wang G."/>
        </authorList>
    </citation>
    <scope>NUCLEOTIDE SEQUENCE [LARGE SCALE GENOMIC DNA]</scope>
    <source>
        <strain evidence="4 5">M105</strain>
    </source>
</reference>